<feature type="domain" description="Integrin alpha first immunoglubulin-like" evidence="16">
    <location>
        <begin position="456"/>
        <end position="610"/>
    </location>
</feature>
<dbReference type="GO" id="GO:0007229">
    <property type="term" value="P:integrin-mediated signaling pathway"/>
    <property type="evidence" value="ECO:0007669"/>
    <property type="project" value="UniProtKB-KW"/>
</dbReference>
<dbReference type="InterPro" id="IPR048286">
    <property type="entry name" value="Integrin_alpha_Ig-like_3"/>
</dbReference>
<dbReference type="SMART" id="SM00191">
    <property type="entry name" value="Int_alpha"/>
    <property type="match status" value="6"/>
</dbReference>
<dbReference type="GO" id="GO:0009897">
    <property type="term" value="C:external side of plasma membrane"/>
    <property type="evidence" value="ECO:0007669"/>
    <property type="project" value="TreeGrafter"/>
</dbReference>
<keyword evidence="5" id="KW-0677">Repeat</keyword>
<dbReference type="GO" id="GO:0033627">
    <property type="term" value="P:cell adhesion mediated by integrin"/>
    <property type="evidence" value="ECO:0007669"/>
    <property type="project" value="TreeGrafter"/>
</dbReference>
<keyword evidence="6 14" id="KW-0130">Cell adhesion</keyword>
<evidence type="ECO:0000256" key="6">
    <source>
        <dbReference type="ARBA" id="ARBA00022889"/>
    </source>
</evidence>
<feature type="compositionally biased region" description="Polar residues" evidence="15">
    <location>
        <begin position="854"/>
        <end position="870"/>
    </location>
</feature>
<dbReference type="InterPro" id="IPR013519">
    <property type="entry name" value="Int_alpha_beta-p"/>
</dbReference>
<organism evidence="19 20">
    <name type="scientific">Patiria miniata</name>
    <name type="common">Bat star</name>
    <name type="synonym">Asterina miniata</name>
    <dbReference type="NCBI Taxonomy" id="46514"/>
    <lineage>
        <taxon>Eukaryota</taxon>
        <taxon>Metazoa</taxon>
        <taxon>Echinodermata</taxon>
        <taxon>Eleutherozoa</taxon>
        <taxon>Asterozoa</taxon>
        <taxon>Asteroidea</taxon>
        <taxon>Valvatacea</taxon>
        <taxon>Valvatida</taxon>
        <taxon>Asterinidae</taxon>
        <taxon>Patiria</taxon>
    </lineage>
</organism>
<dbReference type="Gene3D" id="2.60.40.1460">
    <property type="entry name" value="Integrin domains. Chain A, domain 2"/>
    <property type="match status" value="1"/>
</dbReference>
<dbReference type="Gene3D" id="2.60.40.1530">
    <property type="entry name" value="ntegrin, alpha v. Chain A, domain 4"/>
    <property type="match status" value="1"/>
</dbReference>
<keyword evidence="3 14" id="KW-0812">Transmembrane</keyword>
<dbReference type="GO" id="GO:0007160">
    <property type="term" value="P:cell-matrix adhesion"/>
    <property type="evidence" value="ECO:0007669"/>
    <property type="project" value="TreeGrafter"/>
</dbReference>
<feature type="repeat" description="FG-GAP" evidence="13">
    <location>
        <begin position="408"/>
        <end position="471"/>
    </location>
</feature>
<feature type="transmembrane region" description="Helical" evidence="14">
    <location>
        <begin position="976"/>
        <end position="998"/>
    </location>
</feature>
<feature type="repeat" description="FG-GAP" evidence="13">
    <location>
        <begin position="345"/>
        <end position="404"/>
    </location>
</feature>
<dbReference type="Pfam" id="PF08441">
    <property type="entry name" value="Integrin_A_Ig_1"/>
    <property type="match status" value="1"/>
</dbReference>
<keyword evidence="7 14" id="KW-1133">Transmembrane helix</keyword>
<evidence type="ECO:0000256" key="3">
    <source>
        <dbReference type="ARBA" id="ARBA00022692"/>
    </source>
</evidence>
<evidence type="ECO:0000256" key="1">
    <source>
        <dbReference type="ARBA" id="ARBA00004479"/>
    </source>
</evidence>
<dbReference type="OrthoDB" id="5317514at2759"/>
<evidence type="ECO:0000259" key="18">
    <source>
        <dbReference type="Pfam" id="PF20806"/>
    </source>
</evidence>
<evidence type="ECO:0000256" key="9">
    <source>
        <dbReference type="ARBA" id="ARBA00023136"/>
    </source>
</evidence>
<dbReference type="GeneID" id="119719618"/>
<evidence type="ECO:0000256" key="4">
    <source>
        <dbReference type="ARBA" id="ARBA00022729"/>
    </source>
</evidence>
<dbReference type="Gene3D" id="2.60.40.1510">
    <property type="entry name" value="ntegrin, alpha v. Chain A, domain 3"/>
    <property type="match status" value="1"/>
</dbReference>
<dbReference type="Gene3D" id="1.20.5.930">
    <property type="entry name" value="Bicelle-embedded integrin alpha(iib) transmembrane segment"/>
    <property type="match status" value="1"/>
</dbReference>
<dbReference type="PROSITE" id="PS51470">
    <property type="entry name" value="FG_GAP"/>
    <property type="match status" value="4"/>
</dbReference>
<feature type="chain" id="PRO_5038159063" description="Integrin alpha-2 domain-containing protein" evidence="14">
    <location>
        <begin position="21"/>
        <end position="1020"/>
    </location>
</feature>
<dbReference type="SUPFAM" id="SSF69318">
    <property type="entry name" value="Integrin alpha N-terminal domain"/>
    <property type="match status" value="1"/>
</dbReference>
<dbReference type="FunFam" id="1.20.5.930:FF:000001">
    <property type="entry name" value="Integrin subunit alpha V"/>
    <property type="match status" value="1"/>
</dbReference>
<dbReference type="InterPro" id="IPR028994">
    <property type="entry name" value="Integrin_alpha_N"/>
</dbReference>
<keyword evidence="4 14" id="KW-0732">Signal</keyword>
<accession>A0A913YZA3</accession>
<proteinExistence type="inferred from homology"/>
<evidence type="ECO:0000256" key="13">
    <source>
        <dbReference type="PROSITE-ProRule" id="PRU00803"/>
    </source>
</evidence>
<feature type="repeat" description="FG-GAP" evidence="13">
    <location>
        <begin position="25"/>
        <end position="86"/>
    </location>
</feature>
<feature type="domain" description="Integrin alpha third immunoglobulin-like" evidence="18">
    <location>
        <begin position="760"/>
        <end position="965"/>
    </location>
</feature>
<dbReference type="GO" id="GO:0098609">
    <property type="term" value="P:cell-cell adhesion"/>
    <property type="evidence" value="ECO:0007669"/>
    <property type="project" value="TreeGrafter"/>
</dbReference>
<evidence type="ECO:0000256" key="15">
    <source>
        <dbReference type="SAM" id="MobiDB-lite"/>
    </source>
</evidence>
<dbReference type="PROSITE" id="PS00242">
    <property type="entry name" value="INTEGRIN_ALPHA"/>
    <property type="match status" value="1"/>
</dbReference>
<dbReference type="GO" id="GO:0005178">
    <property type="term" value="F:integrin binding"/>
    <property type="evidence" value="ECO:0007669"/>
    <property type="project" value="TreeGrafter"/>
</dbReference>
<keyword evidence="12" id="KW-0325">Glycoprotein</keyword>
<dbReference type="Gene3D" id="2.130.10.130">
    <property type="entry name" value="Integrin alpha, N-terminal"/>
    <property type="match status" value="1"/>
</dbReference>
<dbReference type="InterPro" id="IPR000413">
    <property type="entry name" value="Integrin_alpha"/>
</dbReference>
<evidence type="ECO:0000256" key="2">
    <source>
        <dbReference type="ARBA" id="ARBA00008054"/>
    </source>
</evidence>
<dbReference type="OMA" id="SCVSTRF"/>
<evidence type="ECO:0000259" key="16">
    <source>
        <dbReference type="Pfam" id="PF08441"/>
    </source>
</evidence>
<dbReference type="RefSeq" id="XP_038045044.1">
    <property type="nucleotide sequence ID" value="XM_038189116.1"/>
</dbReference>
<evidence type="ECO:0000313" key="20">
    <source>
        <dbReference type="Proteomes" id="UP000887568"/>
    </source>
</evidence>
<keyword evidence="10" id="KW-1015">Disulfide bond</keyword>
<dbReference type="PANTHER" id="PTHR23220:SF133">
    <property type="entry name" value="INTEGRIN ALPHA-PS2"/>
    <property type="match status" value="1"/>
</dbReference>
<feature type="repeat" description="FG-GAP" evidence="13">
    <location>
        <begin position="280"/>
        <end position="344"/>
    </location>
</feature>
<dbReference type="InterPro" id="IPR048285">
    <property type="entry name" value="Integrin_alpha_Ig-like_2"/>
</dbReference>
<evidence type="ECO:0000256" key="8">
    <source>
        <dbReference type="ARBA" id="ARBA00023037"/>
    </source>
</evidence>
<keyword evidence="20" id="KW-1185">Reference proteome</keyword>
<sequence>MGSLAWCLPQLAAVLALAWGQNLDTQWPVKHSGPAGSMFGYSVALHREGSTNWLLVGAPKAQTPQPDVVQGGAVYKCPVAPLNSPGDCEQIPFDLTGHTVDARGDQVADKSHQWFGASLKSAGPDGRVVACAPRYTWFFTAEMKDEQREPVGHCYVSENNFSEFDEYAPCRTTDIKLWGFKGITHCQAGFSAEITKDSNLLVMGAAGSFYLQGQIYVQNLVSNAAPIATPELPPTFDDSYSGFDVALGDFTGDSQPEYVVGAPRGNYLAGKVTIFDTELNQLTELRGEQTFSYFGNTVVAEDLNGDGLDDVVVGAPLYSDRRTTVEKWEAGKVYIYYQNADHSFSEPSTITGEMIRSRLGSSIASLGDVNQDGYNDIAIGAPYQGENQAGVVYIYYGTPDGLRLRSSQVLTPADFNLKNITTFGFSLTGGLDMDENNYPDLLIGAENSDLAVLVRARPVISIAAVLSISPEGINLDNKSLILQDGTPVTSFEITSCFTYKGKHLPDTALIQYTLSLDTLQMVSPRALFAAGSAPGTNQDKTKMELTKESEYCRVSMAYVKPSIRDKLRPISVNLEYGLNTEDAVYQDYELQPFLSSESSSVTMKQVYINNNCADNVCIPDLEVKATTSTSELVIGSGDSILLNTIVLNKGEDAFLATLRVVVPTGVQFVRVERKQEDYSLTCSDDTEVNTIICDIGNPLGGKNQVDFGLKFSSFQLSGDKSSVVFAMSAMSENVEASTDKLADNFVNITVGVKAEVDLVLLGRSIPAQVAYSPEGIDNPEIIKESEAGPQVVHVYEVSNAGPSDAGLITFDVSWPMLDADKKFLLYLIKVEPSSGSQCRVSGEVNPLNLTLEENNQANNVSGPNNASVEVQRQRRQADQPEQQVHTADCSTGNCLTISCTIQHLKGGQSEVIRFLARLWNNTLVETTFDRLVISSRGVARVINLPYTIDPPELPQVMMEVSTIASPDEPVVKRVPIWIIIVAVIGGLLLLLIVILVLWKCGFFKRKKYSPIASDEKRADL</sequence>
<name>A0A913YZA3_PATMI</name>
<evidence type="ECO:0000256" key="10">
    <source>
        <dbReference type="ARBA" id="ARBA00023157"/>
    </source>
</evidence>
<dbReference type="PANTHER" id="PTHR23220">
    <property type="entry name" value="INTEGRIN ALPHA"/>
    <property type="match status" value="1"/>
</dbReference>
<keyword evidence="8 14" id="KW-0401">Integrin</keyword>
<feature type="signal peptide" evidence="14">
    <location>
        <begin position="1"/>
        <end position="20"/>
    </location>
</feature>
<protein>
    <recommendedName>
        <fullName evidence="21">Integrin alpha-2 domain-containing protein</fullName>
    </recommendedName>
</protein>
<feature type="region of interest" description="Disordered" evidence="15">
    <location>
        <begin position="854"/>
        <end position="885"/>
    </location>
</feature>
<dbReference type="InterPro" id="IPR013517">
    <property type="entry name" value="FG-GAP"/>
</dbReference>
<dbReference type="Pfam" id="PF20805">
    <property type="entry name" value="Integrin_A_Ig_2"/>
    <property type="match status" value="1"/>
</dbReference>
<dbReference type="InterPro" id="IPR032695">
    <property type="entry name" value="Integrin_dom_sf"/>
</dbReference>
<dbReference type="InterPro" id="IPR018184">
    <property type="entry name" value="Integrin_alpha_C_CS"/>
</dbReference>
<dbReference type="Pfam" id="PF20806">
    <property type="entry name" value="Integrin_A_Ig_3"/>
    <property type="match status" value="1"/>
</dbReference>
<dbReference type="Pfam" id="PF01839">
    <property type="entry name" value="FG-GAP"/>
    <property type="match status" value="2"/>
</dbReference>
<evidence type="ECO:0000256" key="11">
    <source>
        <dbReference type="ARBA" id="ARBA00023170"/>
    </source>
</evidence>
<dbReference type="AlphaFoldDB" id="A0A913YZA3"/>
<evidence type="ECO:0000259" key="17">
    <source>
        <dbReference type="Pfam" id="PF20805"/>
    </source>
</evidence>
<comment type="similarity">
    <text evidence="2 14">Belongs to the integrin alpha chain family.</text>
</comment>
<dbReference type="EnsemblMetazoa" id="XM_038189116.1">
    <property type="protein sequence ID" value="XP_038045044.1"/>
    <property type="gene ID" value="LOC119719618"/>
</dbReference>
<evidence type="ECO:0008006" key="21">
    <source>
        <dbReference type="Google" id="ProtNLM"/>
    </source>
</evidence>
<dbReference type="PRINTS" id="PR01185">
    <property type="entry name" value="INTEGRINA"/>
</dbReference>
<comment type="subcellular location">
    <subcellularLocation>
        <location evidence="1 14">Membrane</location>
        <topology evidence="1 14">Single-pass type I membrane protein</topology>
    </subcellularLocation>
</comment>
<keyword evidence="11 14" id="KW-0675">Receptor</keyword>
<dbReference type="InterPro" id="IPR013649">
    <property type="entry name" value="Integrin_alpha_Ig-like_1"/>
</dbReference>
<evidence type="ECO:0000256" key="5">
    <source>
        <dbReference type="ARBA" id="ARBA00022737"/>
    </source>
</evidence>
<keyword evidence="9 14" id="KW-0472">Membrane</keyword>
<evidence type="ECO:0000256" key="12">
    <source>
        <dbReference type="ARBA" id="ARBA00023180"/>
    </source>
</evidence>
<dbReference type="SUPFAM" id="SSF69179">
    <property type="entry name" value="Integrin domains"/>
    <property type="match status" value="3"/>
</dbReference>
<evidence type="ECO:0000256" key="7">
    <source>
        <dbReference type="ARBA" id="ARBA00022989"/>
    </source>
</evidence>
<feature type="domain" description="Integrin alpha second immunoglobulin-like" evidence="17">
    <location>
        <begin position="613"/>
        <end position="749"/>
    </location>
</feature>
<dbReference type="GO" id="GO:0008305">
    <property type="term" value="C:integrin complex"/>
    <property type="evidence" value="ECO:0007669"/>
    <property type="project" value="InterPro"/>
</dbReference>
<evidence type="ECO:0000313" key="19">
    <source>
        <dbReference type="EnsemblMetazoa" id="XP_038045044.1"/>
    </source>
</evidence>
<evidence type="ECO:0000256" key="14">
    <source>
        <dbReference type="RuleBase" id="RU003762"/>
    </source>
</evidence>
<dbReference type="Proteomes" id="UP000887568">
    <property type="component" value="Unplaced"/>
</dbReference>
<reference evidence="19" key="1">
    <citation type="submission" date="2022-11" db="UniProtKB">
        <authorList>
            <consortium name="EnsemblMetazoa"/>
        </authorList>
    </citation>
    <scope>IDENTIFICATION</scope>
</reference>